<dbReference type="PRINTS" id="PR01046">
    <property type="entry name" value="TRNASYNTHPRO"/>
</dbReference>
<dbReference type="EC" id="6.1.1.15" evidence="10"/>
<sequence>MRLSQFHLHTSKETPAEAEIVSHKLMLKAGMIRKLAAGLYTWSPLGLRVLRKVERAVREEMAAAGAIEVLMPAVQPRELWEETGRWEKFGGQLLKVKDRKEAWYCVGPTHEEVITDFARNELASYKQLPVNFFQIQTKFRDEIRPRFGVMRAREFLMKDAYSFHLSDEDLGREYRNMYDTYGRIFTRLGLKFRAVFADTGAIGGSASHEFHVLADSGEDAIAFSDGSDYAANVELAEAVSPGPRAAAAEDLRKVETPVQKTCEDVAALLGIDLQRTVKSVAIVGVDADGAPQFALALVRGDHVVNEIKLSKLAGLAEYRLATEAEILEHLGAQPGFLGPVKPVRAIRVVADRSVAAMADFVVGANDNGYHLAGVNWGRDLAEPDEIADIRNAVAGDPSPDGRGTLGIARGIEVGHVFQLGRKYAEAMKLTVLDETGKAATPAMGCYGIGVSRIVAAAIEQNFDDAGIAWPEAMAPWQAVVCVINPKNDAGVAEAAQALYQDLLKAGVDAALDDRGLRPGAMFADMELIGVPHRVVVSERGLAAGSFEYRHRRSDAAENLDRAAVLARIGAGA</sequence>
<dbReference type="InterPro" id="IPR023717">
    <property type="entry name" value="Pro-tRNA-Synthase_IIa_type1"/>
</dbReference>
<comment type="subcellular location">
    <subcellularLocation>
        <location evidence="1 10">Cytoplasm</location>
    </subcellularLocation>
</comment>
<dbReference type="EMBL" id="CP013140">
    <property type="protein sequence ID" value="ALN59544.1"/>
    <property type="molecule type" value="Genomic_DNA"/>
</dbReference>
<evidence type="ECO:0000256" key="5">
    <source>
        <dbReference type="ARBA" id="ARBA00022741"/>
    </source>
</evidence>
<keyword evidence="8 10" id="KW-0030">Aminoacyl-tRNA synthetase</keyword>
<evidence type="ECO:0000256" key="6">
    <source>
        <dbReference type="ARBA" id="ARBA00022840"/>
    </source>
</evidence>
<dbReference type="CDD" id="cd00779">
    <property type="entry name" value="ProRS_core_prok"/>
    <property type="match status" value="1"/>
</dbReference>
<keyword evidence="7 10" id="KW-0648">Protein biosynthesis</keyword>
<keyword evidence="6 10" id="KW-0067">ATP-binding</keyword>
<evidence type="ECO:0000256" key="4">
    <source>
        <dbReference type="ARBA" id="ARBA00022598"/>
    </source>
</evidence>
<keyword evidence="3 10" id="KW-0963">Cytoplasm</keyword>
<dbReference type="InterPro" id="IPR045864">
    <property type="entry name" value="aa-tRNA-synth_II/BPL/LPL"/>
</dbReference>
<dbReference type="InterPro" id="IPR033730">
    <property type="entry name" value="ProRS_core_prok"/>
</dbReference>
<dbReference type="Gene3D" id="3.90.960.10">
    <property type="entry name" value="YbaK/aminoacyl-tRNA synthetase-associated domain"/>
    <property type="match status" value="1"/>
</dbReference>
<comment type="similarity">
    <text evidence="10">Belongs to the class-II aminoacyl-tRNA synthetase family. ProS type 1 subfamily.</text>
</comment>
<dbReference type="SUPFAM" id="SSF55826">
    <property type="entry name" value="YbaK/ProRS associated domain"/>
    <property type="match status" value="1"/>
</dbReference>
<dbReference type="PROSITE" id="PS50862">
    <property type="entry name" value="AA_TRNA_LIGASE_II"/>
    <property type="match status" value="1"/>
</dbReference>
<dbReference type="PANTHER" id="PTHR42753">
    <property type="entry name" value="MITOCHONDRIAL RIBOSOME PROTEIN L39/PROLYL-TRNA LIGASE FAMILY MEMBER"/>
    <property type="match status" value="1"/>
</dbReference>
<dbReference type="InterPro" id="IPR004154">
    <property type="entry name" value="Anticodon-bd"/>
</dbReference>
<evidence type="ECO:0000256" key="9">
    <source>
        <dbReference type="ARBA" id="ARBA00047671"/>
    </source>
</evidence>
<dbReference type="FunFam" id="3.30.930.10:FF:000012">
    <property type="entry name" value="Proline--tRNA ligase"/>
    <property type="match status" value="1"/>
</dbReference>
<evidence type="ECO:0000313" key="11">
    <source>
        <dbReference type="EMBL" id="ALN59544.1"/>
    </source>
</evidence>
<dbReference type="InterPro" id="IPR036754">
    <property type="entry name" value="YbaK/aa-tRNA-synt-asso_dom_sf"/>
</dbReference>
<dbReference type="Pfam" id="PF04073">
    <property type="entry name" value="tRNA_edit"/>
    <property type="match status" value="1"/>
</dbReference>
<accession>A0A0S2DN42</accession>
<organism evidence="11 12">
    <name type="scientific">Lysobacter enzymogenes</name>
    <dbReference type="NCBI Taxonomy" id="69"/>
    <lineage>
        <taxon>Bacteria</taxon>
        <taxon>Pseudomonadati</taxon>
        <taxon>Pseudomonadota</taxon>
        <taxon>Gammaproteobacteria</taxon>
        <taxon>Lysobacterales</taxon>
        <taxon>Lysobacteraceae</taxon>
        <taxon>Lysobacter</taxon>
    </lineage>
</organism>
<dbReference type="GO" id="GO:0005524">
    <property type="term" value="F:ATP binding"/>
    <property type="evidence" value="ECO:0007669"/>
    <property type="project" value="UniProtKB-UniRule"/>
</dbReference>
<dbReference type="STRING" id="69.GLE_4202"/>
<evidence type="ECO:0000256" key="1">
    <source>
        <dbReference type="ARBA" id="ARBA00004496"/>
    </source>
</evidence>
<comment type="subunit">
    <text evidence="2 10">Homodimer.</text>
</comment>
<keyword evidence="4 10" id="KW-0436">Ligase</keyword>
<evidence type="ECO:0000256" key="3">
    <source>
        <dbReference type="ARBA" id="ARBA00022490"/>
    </source>
</evidence>
<dbReference type="NCBIfam" id="TIGR00409">
    <property type="entry name" value="proS_fam_II"/>
    <property type="match status" value="1"/>
</dbReference>
<dbReference type="CDD" id="cd00861">
    <property type="entry name" value="ProRS_anticodon_short"/>
    <property type="match status" value="1"/>
</dbReference>
<dbReference type="CDD" id="cd04334">
    <property type="entry name" value="ProRS-INS"/>
    <property type="match status" value="1"/>
</dbReference>
<dbReference type="Gene3D" id="3.30.930.10">
    <property type="entry name" value="Bira Bifunctional Protein, Domain 2"/>
    <property type="match status" value="2"/>
</dbReference>
<dbReference type="KEGG" id="lez:GLE_4202"/>
<dbReference type="Pfam" id="PF00587">
    <property type="entry name" value="tRNA-synt_2b"/>
    <property type="match status" value="1"/>
</dbReference>
<keyword evidence="5 10" id="KW-0547">Nucleotide-binding</keyword>
<proteinExistence type="inferred from homology"/>
<evidence type="ECO:0000256" key="2">
    <source>
        <dbReference type="ARBA" id="ARBA00011738"/>
    </source>
</evidence>
<comment type="domain">
    <text evidence="10">Consists of three domains: the N-terminal catalytic domain, the editing domain and the C-terminal anticodon-binding domain.</text>
</comment>
<name>A0A0S2DN42_LYSEN</name>
<dbReference type="GO" id="GO:0006433">
    <property type="term" value="P:prolyl-tRNA aminoacylation"/>
    <property type="evidence" value="ECO:0007669"/>
    <property type="project" value="UniProtKB-UniRule"/>
</dbReference>
<dbReference type="InterPro" id="IPR004500">
    <property type="entry name" value="Pro-tRNA-synth_IIa_bac-type"/>
</dbReference>
<dbReference type="GO" id="GO:0005829">
    <property type="term" value="C:cytosol"/>
    <property type="evidence" value="ECO:0007669"/>
    <property type="project" value="TreeGrafter"/>
</dbReference>
<dbReference type="HAMAP" id="MF_01569">
    <property type="entry name" value="Pro_tRNA_synth_type1"/>
    <property type="match status" value="1"/>
</dbReference>
<comment type="function">
    <text evidence="10">Catalyzes the attachment of proline to tRNA(Pro) in a two-step reaction: proline is first activated by ATP to form Pro-AMP and then transferred to the acceptor end of tRNA(Pro). As ProRS can inadvertently accommodate and process non-cognate amino acids such as alanine and cysteine, to avoid such errors it has two additional distinct editing activities against alanine. One activity is designated as 'pretransfer' editing and involves the tRNA(Pro)-independent hydrolysis of activated Ala-AMP. The other activity is designated 'posttransfer' editing and involves deacylation of mischarged Ala-tRNA(Pro). The misacylated Cys-tRNA(Pro) is not edited by ProRS.</text>
</comment>
<protein>
    <recommendedName>
        <fullName evidence="10">Proline--tRNA ligase</fullName>
        <ecNumber evidence="10">6.1.1.15</ecNumber>
    </recommendedName>
    <alternativeName>
        <fullName evidence="10">Prolyl-tRNA synthetase</fullName>
        <shortName evidence="10">ProRS</shortName>
    </alternativeName>
</protein>
<dbReference type="InterPro" id="IPR044140">
    <property type="entry name" value="ProRS_anticodon_short"/>
</dbReference>
<dbReference type="Pfam" id="PF03129">
    <property type="entry name" value="HGTP_anticodon"/>
    <property type="match status" value="1"/>
</dbReference>
<gene>
    <name evidence="10 11" type="primary">proS</name>
    <name evidence="11" type="ORF">GLE_4202</name>
</gene>
<dbReference type="InterPro" id="IPR002314">
    <property type="entry name" value="aa-tRNA-synt_IIb"/>
</dbReference>
<dbReference type="GO" id="GO:0002161">
    <property type="term" value="F:aminoacyl-tRNA deacylase activity"/>
    <property type="evidence" value="ECO:0007669"/>
    <property type="project" value="InterPro"/>
</dbReference>
<dbReference type="InterPro" id="IPR036621">
    <property type="entry name" value="Anticodon-bd_dom_sf"/>
</dbReference>
<evidence type="ECO:0000313" key="12">
    <source>
        <dbReference type="Proteomes" id="UP000061569"/>
    </source>
</evidence>
<dbReference type="Gene3D" id="3.40.50.800">
    <property type="entry name" value="Anticodon-binding domain"/>
    <property type="match status" value="1"/>
</dbReference>
<dbReference type="InterPro" id="IPR006195">
    <property type="entry name" value="aa-tRNA-synth_II"/>
</dbReference>
<dbReference type="PANTHER" id="PTHR42753:SF2">
    <property type="entry name" value="PROLINE--TRNA LIGASE"/>
    <property type="match status" value="1"/>
</dbReference>
<dbReference type="GO" id="GO:0004827">
    <property type="term" value="F:proline-tRNA ligase activity"/>
    <property type="evidence" value="ECO:0007669"/>
    <property type="project" value="UniProtKB-UniRule"/>
</dbReference>
<reference evidence="11 12" key="1">
    <citation type="submission" date="2015-11" db="EMBL/GenBank/DDBJ databases">
        <title>Genome sequences of Lysobacter enzymogenes strain C3 and Lysobacter antibioticus ATCC 29479.</title>
        <authorList>
            <person name="Kobayashi D.Y."/>
        </authorList>
    </citation>
    <scope>NUCLEOTIDE SEQUENCE [LARGE SCALE GENOMIC DNA]</scope>
    <source>
        <strain evidence="11 12">C3</strain>
    </source>
</reference>
<dbReference type="SUPFAM" id="SSF55681">
    <property type="entry name" value="Class II aaRS and biotin synthetases"/>
    <property type="match status" value="1"/>
</dbReference>
<evidence type="ECO:0000256" key="8">
    <source>
        <dbReference type="ARBA" id="ARBA00023146"/>
    </source>
</evidence>
<dbReference type="NCBIfam" id="NF006625">
    <property type="entry name" value="PRK09194.1"/>
    <property type="match status" value="1"/>
</dbReference>
<dbReference type="AlphaFoldDB" id="A0A0S2DN42"/>
<evidence type="ECO:0000256" key="7">
    <source>
        <dbReference type="ARBA" id="ARBA00022917"/>
    </source>
</evidence>
<comment type="catalytic activity">
    <reaction evidence="9 10">
        <text>tRNA(Pro) + L-proline + ATP = L-prolyl-tRNA(Pro) + AMP + diphosphate</text>
        <dbReference type="Rhea" id="RHEA:14305"/>
        <dbReference type="Rhea" id="RHEA-COMP:9700"/>
        <dbReference type="Rhea" id="RHEA-COMP:9702"/>
        <dbReference type="ChEBI" id="CHEBI:30616"/>
        <dbReference type="ChEBI" id="CHEBI:33019"/>
        <dbReference type="ChEBI" id="CHEBI:60039"/>
        <dbReference type="ChEBI" id="CHEBI:78442"/>
        <dbReference type="ChEBI" id="CHEBI:78532"/>
        <dbReference type="ChEBI" id="CHEBI:456215"/>
        <dbReference type="EC" id="6.1.1.15"/>
    </reaction>
</comment>
<dbReference type="Proteomes" id="UP000061569">
    <property type="component" value="Chromosome"/>
</dbReference>
<dbReference type="OrthoDB" id="9809052at2"/>
<evidence type="ECO:0000256" key="10">
    <source>
        <dbReference type="HAMAP-Rule" id="MF_01569"/>
    </source>
</evidence>
<dbReference type="InterPro" id="IPR007214">
    <property type="entry name" value="YbaK/aa-tRNA-synth-assoc-dom"/>
</dbReference>
<dbReference type="PATRIC" id="fig|69.6.peg.4144"/>
<dbReference type="InterPro" id="IPR002316">
    <property type="entry name" value="Pro-tRNA-ligase_IIa"/>
</dbReference>
<dbReference type="InterPro" id="IPR050062">
    <property type="entry name" value="Pro-tRNA_synthetase"/>
</dbReference>
<dbReference type="SUPFAM" id="SSF52954">
    <property type="entry name" value="Class II aaRS ABD-related"/>
    <property type="match status" value="1"/>
</dbReference>